<evidence type="ECO:0000313" key="4">
    <source>
        <dbReference type="EMBL" id="KAF2659920.1"/>
    </source>
</evidence>
<dbReference type="SUPFAM" id="SSF51735">
    <property type="entry name" value="NAD(P)-binding Rossmann-fold domains"/>
    <property type="match status" value="1"/>
</dbReference>
<dbReference type="PANTHER" id="PTHR47706:SF6">
    <property type="entry name" value="NMRA-LIKE FAMILY PROTEIN (AFU_ORTHOLOGUE AFUA_6G00280)"/>
    <property type="match status" value="1"/>
</dbReference>
<organism evidence="4 5">
    <name type="scientific">Lophiostoma macrostomum CBS 122681</name>
    <dbReference type="NCBI Taxonomy" id="1314788"/>
    <lineage>
        <taxon>Eukaryota</taxon>
        <taxon>Fungi</taxon>
        <taxon>Dikarya</taxon>
        <taxon>Ascomycota</taxon>
        <taxon>Pezizomycotina</taxon>
        <taxon>Dothideomycetes</taxon>
        <taxon>Pleosporomycetidae</taxon>
        <taxon>Pleosporales</taxon>
        <taxon>Lophiostomataceae</taxon>
        <taxon>Lophiostoma</taxon>
    </lineage>
</organism>
<feature type="domain" description="NmrA-like" evidence="3">
    <location>
        <begin position="6"/>
        <end position="218"/>
    </location>
</feature>
<proteinExistence type="predicted"/>
<reference evidence="4" key="1">
    <citation type="journal article" date="2020" name="Stud. Mycol.">
        <title>101 Dothideomycetes genomes: a test case for predicting lifestyles and emergence of pathogens.</title>
        <authorList>
            <person name="Haridas S."/>
            <person name="Albert R."/>
            <person name="Binder M."/>
            <person name="Bloem J."/>
            <person name="Labutti K."/>
            <person name="Salamov A."/>
            <person name="Andreopoulos B."/>
            <person name="Baker S."/>
            <person name="Barry K."/>
            <person name="Bills G."/>
            <person name="Bluhm B."/>
            <person name="Cannon C."/>
            <person name="Castanera R."/>
            <person name="Culley D."/>
            <person name="Daum C."/>
            <person name="Ezra D."/>
            <person name="Gonzalez J."/>
            <person name="Henrissat B."/>
            <person name="Kuo A."/>
            <person name="Liang C."/>
            <person name="Lipzen A."/>
            <person name="Lutzoni F."/>
            <person name="Magnuson J."/>
            <person name="Mondo S."/>
            <person name="Nolan M."/>
            <person name="Ohm R."/>
            <person name="Pangilinan J."/>
            <person name="Park H.-J."/>
            <person name="Ramirez L."/>
            <person name="Alfaro M."/>
            <person name="Sun H."/>
            <person name="Tritt A."/>
            <person name="Yoshinaga Y."/>
            <person name="Zwiers L.-H."/>
            <person name="Turgeon B."/>
            <person name="Goodwin S."/>
            <person name="Spatafora J."/>
            <person name="Crous P."/>
            <person name="Grigoriev I."/>
        </authorList>
    </citation>
    <scope>NUCLEOTIDE SEQUENCE</scope>
    <source>
        <strain evidence="4">CBS 122681</strain>
    </source>
</reference>
<protein>
    <submittedName>
        <fullName evidence="4">NAD(P)-binding protein</fullName>
    </submittedName>
</protein>
<keyword evidence="1" id="KW-0521">NADP</keyword>
<dbReference type="Gene3D" id="3.40.50.720">
    <property type="entry name" value="NAD(P)-binding Rossmann-like Domain"/>
    <property type="match status" value="1"/>
</dbReference>
<name>A0A6A6TJ60_9PLEO</name>
<dbReference type="OrthoDB" id="5283654at2759"/>
<dbReference type="Pfam" id="PF05368">
    <property type="entry name" value="NmrA"/>
    <property type="match status" value="1"/>
</dbReference>
<accession>A0A6A6TJ60</accession>
<evidence type="ECO:0000259" key="3">
    <source>
        <dbReference type="Pfam" id="PF05368"/>
    </source>
</evidence>
<keyword evidence="2" id="KW-0560">Oxidoreductase</keyword>
<evidence type="ECO:0000256" key="2">
    <source>
        <dbReference type="ARBA" id="ARBA00023002"/>
    </source>
</evidence>
<dbReference type="InterPro" id="IPR008030">
    <property type="entry name" value="NmrA-like"/>
</dbReference>
<dbReference type="AlphaFoldDB" id="A0A6A6TJ60"/>
<keyword evidence="5" id="KW-1185">Reference proteome</keyword>
<gene>
    <name evidence="4" type="ORF">K491DRAFT_688780</name>
</gene>
<dbReference type="PANTHER" id="PTHR47706">
    <property type="entry name" value="NMRA-LIKE FAMILY PROTEIN"/>
    <property type="match status" value="1"/>
</dbReference>
<dbReference type="EMBL" id="MU004303">
    <property type="protein sequence ID" value="KAF2659920.1"/>
    <property type="molecule type" value="Genomic_DNA"/>
</dbReference>
<sequence length="224" mass="24877">MAQRNEILLLGAGELGAAFLPHLATLAQTHVTIGVRTPSKYEHLSKDRDNVGLLTLDTTGPSEELSRIFAKFDTVISCTGFGQSPEGMSKLAEEVLRAGRIRAEEGKGRVWFFPWQWGVDYDVTGDSEGLMPLFGEQVKVRNLLRKTAVQSNIKWTIVSTGIFMSFLFEQFWGMVDQEDRRIKVRALGSWDHKVSVTDVGDIGKCLAKVVAGDIESENRIVYVG</sequence>
<dbReference type="GO" id="GO:0016491">
    <property type="term" value="F:oxidoreductase activity"/>
    <property type="evidence" value="ECO:0007669"/>
    <property type="project" value="UniProtKB-KW"/>
</dbReference>
<evidence type="ECO:0000313" key="5">
    <source>
        <dbReference type="Proteomes" id="UP000799324"/>
    </source>
</evidence>
<dbReference type="InterPro" id="IPR051609">
    <property type="entry name" value="NmrA/Isoflavone_reductase-like"/>
</dbReference>
<evidence type="ECO:0000256" key="1">
    <source>
        <dbReference type="ARBA" id="ARBA00022857"/>
    </source>
</evidence>
<dbReference type="Proteomes" id="UP000799324">
    <property type="component" value="Unassembled WGS sequence"/>
</dbReference>
<dbReference type="InterPro" id="IPR036291">
    <property type="entry name" value="NAD(P)-bd_dom_sf"/>
</dbReference>